<protein>
    <submittedName>
        <fullName evidence="1">Uncharacterized protein</fullName>
    </submittedName>
</protein>
<proteinExistence type="predicted"/>
<comment type="caution">
    <text evidence="1">The sequence shown here is derived from an EMBL/GenBank/DDBJ whole genome shotgun (WGS) entry which is preliminary data.</text>
</comment>
<organism evidence="1 2">
    <name type="scientific">Cerina litoralis</name>
    <dbReference type="NCBI Taxonomy" id="2874477"/>
    <lineage>
        <taxon>Bacteria</taxon>
        <taxon>Pseudomonadati</taxon>
        <taxon>Bacteroidota</taxon>
        <taxon>Flavobacteriia</taxon>
        <taxon>Flavobacteriales</taxon>
        <taxon>Flavobacteriaceae</taxon>
        <taxon>Cerina</taxon>
    </lineage>
</organism>
<dbReference type="AlphaFoldDB" id="A0AAE3EZF6"/>
<evidence type="ECO:0000313" key="2">
    <source>
        <dbReference type="Proteomes" id="UP001200642"/>
    </source>
</evidence>
<reference evidence="1" key="1">
    <citation type="submission" date="2023-02" db="EMBL/GenBank/DDBJ databases">
        <title>Genome of Flavobacteriaceae gen. nov. sp. strain F89.</title>
        <authorList>
            <person name="Wang Y."/>
        </authorList>
    </citation>
    <scope>NUCLEOTIDE SEQUENCE</scope>
    <source>
        <strain evidence="1">F89</strain>
    </source>
</reference>
<name>A0AAE3EZF6_9FLAO</name>
<dbReference type="EMBL" id="JAIRBC010000146">
    <property type="protein sequence ID" value="MCG2463014.1"/>
    <property type="molecule type" value="Genomic_DNA"/>
</dbReference>
<sequence length="67" mass="7802">VESCTIRTFTTHKSLEKVVEKTYKVKFSRFRSPIFHGTFMFPNNAAISVGGRYGAYFENLPWERPLL</sequence>
<gene>
    <name evidence="1" type="ORF">K8352_19845</name>
</gene>
<keyword evidence="2" id="KW-1185">Reference proteome</keyword>
<evidence type="ECO:0000313" key="1">
    <source>
        <dbReference type="EMBL" id="MCG2463014.1"/>
    </source>
</evidence>
<feature type="non-terminal residue" evidence="1">
    <location>
        <position position="1"/>
    </location>
</feature>
<dbReference type="Proteomes" id="UP001200642">
    <property type="component" value="Unassembled WGS sequence"/>
</dbReference>
<dbReference type="RefSeq" id="WP_317904131.1">
    <property type="nucleotide sequence ID" value="NZ_JAIRBC010000146.1"/>
</dbReference>
<accession>A0AAE3EZF6</accession>